<dbReference type="InterPro" id="IPR011032">
    <property type="entry name" value="GroES-like_sf"/>
</dbReference>
<dbReference type="EMBL" id="SGXD01000004">
    <property type="protein sequence ID" value="RZS82853.1"/>
    <property type="molecule type" value="Genomic_DNA"/>
</dbReference>
<dbReference type="PANTHER" id="PTHR44013">
    <property type="entry name" value="ZINC-TYPE ALCOHOL DEHYDROGENASE-LIKE PROTEIN C16A3.02C"/>
    <property type="match status" value="1"/>
</dbReference>
<feature type="domain" description="Enoyl reductase (ER)" evidence="1">
    <location>
        <begin position="10"/>
        <end position="305"/>
    </location>
</feature>
<dbReference type="Pfam" id="PF13602">
    <property type="entry name" value="ADH_zinc_N_2"/>
    <property type="match status" value="1"/>
</dbReference>
<dbReference type="AlphaFoldDB" id="A0A4V2F3E7"/>
<dbReference type="InterPro" id="IPR036291">
    <property type="entry name" value="NAD(P)-bd_dom_sf"/>
</dbReference>
<dbReference type="Pfam" id="PF08240">
    <property type="entry name" value="ADH_N"/>
    <property type="match status" value="1"/>
</dbReference>
<dbReference type="InterPro" id="IPR052733">
    <property type="entry name" value="Chloroplast_QOR"/>
</dbReference>
<name>A0A4V2F3E7_9ACTN</name>
<evidence type="ECO:0000313" key="2">
    <source>
        <dbReference type="EMBL" id="RZS82853.1"/>
    </source>
</evidence>
<dbReference type="PANTHER" id="PTHR44013:SF1">
    <property type="entry name" value="ZINC-TYPE ALCOHOL DEHYDROGENASE-LIKE PROTEIN C16A3.02C"/>
    <property type="match status" value="1"/>
</dbReference>
<gene>
    <name evidence="2" type="ORF">EV189_3248</name>
</gene>
<reference evidence="2 3" key="1">
    <citation type="submission" date="2019-02" db="EMBL/GenBank/DDBJ databases">
        <title>Genomic Encyclopedia of Type Strains, Phase IV (KMG-IV): sequencing the most valuable type-strain genomes for metagenomic binning, comparative biology and taxonomic classification.</title>
        <authorList>
            <person name="Goeker M."/>
        </authorList>
    </citation>
    <scope>NUCLEOTIDE SEQUENCE [LARGE SCALE GENOMIC DNA]</scope>
    <source>
        <strain evidence="2 3">DSM 45622</strain>
    </source>
</reference>
<dbReference type="OrthoDB" id="9787435at2"/>
<dbReference type="SUPFAM" id="SSF50129">
    <property type="entry name" value="GroES-like"/>
    <property type="match status" value="1"/>
</dbReference>
<sequence length="307" mass="30912">MRAVQISSWGGPEVFEVVERPEPEPREGEVLVRVAAAALNPVEWFTAAGYLQELAPAVVPPYVPGWDFAGTVVRGEGYAEGERVVGMVRQFDGLDGSLAELVAVPGELLGRLGDADLVAAGGLALNAVTARQALELGGLAAGQTVVVTGASGAVGGAAVQLAAAAGATVVAVASTGDEEHVRSLGAATVLGRTSAEELGERVRGLVPGGADLVLDAVPLGPAAVGAVCDGGRFVTVLDSGVPAPERGILGVKVDVRPRPGELQELATAYAEGRLRVRVAAAYPLEEVAAAVEKASAGGLRGKVVVLL</sequence>
<proteinExistence type="predicted"/>
<evidence type="ECO:0000313" key="3">
    <source>
        <dbReference type="Proteomes" id="UP000293638"/>
    </source>
</evidence>
<comment type="caution">
    <text evidence="2">The sequence shown here is derived from an EMBL/GenBank/DDBJ whole genome shotgun (WGS) entry which is preliminary data.</text>
</comment>
<dbReference type="GO" id="GO:0016491">
    <property type="term" value="F:oxidoreductase activity"/>
    <property type="evidence" value="ECO:0007669"/>
    <property type="project" value="InterPro"/>
</dbReference>
<evidence type="ECO:0000259" key="1">
    <source>
        <dbReference type="SMART" id="SM00829"/>
    </source>
</evidence>
<dbReference type="InterPro" id="IPR013154">
    <property type="entry name" value="ADH-like_N"/>
</dbReference>
<accession>A0A4V2F3E7</accession>
<dbReference type="SMART" id="SM00829">
    <property type="entry name" value="PKS_ER"/>
    <property type="match status" value="1"/>
</dbReference>
<dbReference type="Gene3D" id="3.90.180.10">
    <property type="entry name" value="Medium-chain alcohol dehydrogenases, catalytic domain"/>
    <property type="match status" value="1"/>
</dbReference>
<dbReference type="InterPro" id="IPR020843">
    <property type="entry name" value="ER"/>
</dbReference>
<organism evidence="2 3">
    <name type="scientific">Motilibacter rhizosphaerae</name>
    <dbReference type="NCBI Taxonomy" id="598652"/>
    <lineage>
        <taxon>Bacteria</taxon>
        <taxon>Bacillati</taxon>
        <taxon>Actinomycetota</taxon>
        <taxon>Actinomycetes</taxon>
        <taxon>Motilibacterales</taxon>
        <taxon>Motilibacteraceae</taxon>
        <taxon>Motilibacter</taxon>
    </lineage>
</organism>
<dbReference type="Gene3D" id="3.40.50.720">
    <property type="entry name" value="NAD(P)-binding Rossmann-like Domain"/>
    <property type="match status" value="1"/>
</dbReference>
<dbReference type="SUPFAM" id="SSF51735">
    <property type="entry name" value="NAD(P)-binding Rossmann-fold domains"/>
    <property type="match status" value="1"/>
</dbReference>
<dbReference type="RefSeq" id="WP_130493981.1">
    <property type="nucleotide sequence ID" value="NZ_SGXD01000004.1"/>
</dbReference>
<dbReference type="CDD" id="cd05289">
    <property type="entry name" value="MDR_like_2"/>
    <property type="match status" value="1"/>
</dbReference>
<keyword evidence="3" id="KW-1185">Reference proteome</keyword>
<dbReference type="Proteomes" id="UP000293638">
    <property type="component" value="Unassembled WGS sequence"/>
</dbReference>
<protein>
    <submittedName>
        <fullName evidence="2">NADPH:quinone reductase-like Zn-dependent oxidoreductase</fullName>
    </submittedName>
</protein>